<comment type="similarity">
    <text evidence="1">Belongs to the enoyl-CoA hydratase/isomerase family.</text>
</comment>
<dbReference type="EMBL" id="FXAH01000001">
    <property type="protein sequence ID" value="SME95541.1"/>
    <property type="molecule type" value="Genomic_DNA"/>
</dbReference>
<sequence length="296" mass="30161">MNTNADTNATNHDASIEPFGEHVRIEPAGAVATIVLDRPDCRNAVDGPTATALAAAFERFEAEPRWRAAVLFGAGGTFCAGADLTAMHDPRRRNAVRADGSGAGPMGPTRMRLTKPVIAAIAGHAVAGGLELAAMCDLRVVEENAVLGVFCRRFGVPLIDGGTIRLPRLIGLSRALDLILTGREVHADEALAIGLANRVVPSGGARAAAEALATALAAFPQAALVADRRSAYENSAPGDMEQALAREGAGGYRALVDEGLAGAARFAAGAGRHGAPAPAASGPRSDSPPPDPSAST</sequence>
<feature type="region of interest" description="Disordered" evidence="2">
    <location>
        <begin position="267"/>
        <end position="296"/>
    </location>
</feature>
<name>A0A1X7CG24_TRICW</name>
<protein>
    <submittedName>
        <fullName evidence="3">Enoyl-CoA hydratase</fullName>
    </submittedName>
</protein>
<reference evidence="4" key="1">
    <citation type="submission" date="2017-04" db="EMBL/GenBank/DDBJ databases">
        <authorList>
            <person name="Varghese N."/>
            <person name="Submissions S."/>
        </authorList>
    </citation>
    <scope>NUCLEOTIDE SEQUENCE [LARGE SCALE GENOMIC DNA]</scope>
    <source>
        <strain evidence="4">Ballard 720</strain>
    </source>
</reference>
<evidence type="ECO:0000256" key="1">
    <source>
        <dbReference type="ARBA" id="ARBA00005254"/>
    </source>
</evidence>
<dbReference type="Gene3D" id="1.10.287.2460">
    <property type="match status" value="1"/>
</dbReference>
<dbReference type="Proteomes" id="UP000192911">
    <property type="component" value="Unassembled WGS sequence"/>
</dbReference>
<organism evidence="3 4">
    <name type="scientific">Trinickia caryophylli</name>
    <name type="common">Paraburkholderia caryophylli</name>
    <dbReference type="NCBI Taxonomy" id="28094"/>
    <lineage>
        <taxon>Bacteria</taxon>
        <taxon>Pseudomonadati</taxon>
        <taxon>Pseudomonadota</taxon>
        <taxon>Betaproteobacteria</taxon>
        <taxon>Burkholderiales</taxon>
        <taxon>Burkholderiaceae</taxon>
        <taxon>Trinickia</taxon>
    </lineage>
</organism>
<dbReference type="GO" id="GO:0003824">
    <property type="term" value="F:catalytic activity"/>
    <property type="evidence" value="ECO:0007669"/>
    <property type="project" value="UniProtKB-ARBA"/>
</dbReference>
<evidence type="ECO:0000313" key="4">
    <source>
        <dbReference type="Proteomes" id="UP000192911"/>
    </source>
</evidence>
<dbReference type="NCBIfam" id="NF006108">
    <property type="entry name" value="PRK08259.1"/>
    <property type="match status" value="1"/>
</dbReference>
<dbReference type="OrthoDB" id="5291143at2"/>
<accession>A0A1X7CG24</accession>
<evidence type="ECO:0000313" key="3">
    <source>
        <dbReference type="EMBL" id="SME95541.1"/>
    </source>
</evidence>
<feature type="compositionally biased region" description="Low complexity" evidence="2">
    <location>
        <begin position="267"/>
        <end position="285"/>
    </location>
</feature>
<dbReference type="SUPFAM" id="SSF52096">
    <property type="entry name" value="ClpP/crotonase"/>
    <property type="match status" value="1"/>
</dbReference>
<dbReference type="AlphaFoldDB" id="A0A1X7CG24"/>
<proteinExistence type="inferred from homology"/>
<keyword evidence="4" id="KW-1185">Reference proteome</keyword>
<dbReference type="CDD" id="cd06558">
    <property type="entry name" value="crotonase-like"/>
    <property type="match status" value="1"/>
</dbReference>
<dbReference type="Gene3D" id="3.90.226.10">
    <property type="entry name" value="2-enoyl-CoA Hydratase, Chain A, domain 1"/>
    <property type="match status" value="1"/>
</dbReference>
<feature type="region of interest" description="Disordered" evidence="2">
    <location>
        <begin position="1"/>
        <end position="20"/>
    </location>
</feature>
<dbReference type="GeneID" id="95549210"/>
<dbReference type="RefSeq" id="WP_085223620.1">
    <property type="nucleotide sequence ID" value="NZ_BSQD01000001.1"/>
</dbReference>
<feature type="compositionally biased region" description="Low complexity" evidence="2">
    <location>
        <begin position="1"/>
        <end position="13"/>
    </location>
</feature>
<evidence type="ECO:0000256" key="2">
    <source>
        <dbReference type="SAM" id="MobiDB-lite"/>
    </source>
</evidence>
<dbReference type="STRING" id="28094.SAMN06295900_101314"/>
<dbReference type="PANTHER" id="PTHR43802:SF1">
    <property type="entry name" value="IP11341P-RELATED"/>
    <property type="match status" value="1"/>
</dbReference>
<dbReference type="InterPro" id="IPR029045">
    <property type="entry name" value="ClpP/crotonase-like_dom_sf"/>
</dbReference>
<feature type="compositionally biased region" description="Pro residues" evidence="2">
    <location>
        <begin position="286"/>
        <end position="296"/>
    </location>
</feature>
<dbReference type="PANTHER" id="PTHR43802">
    <property type="entry name" value="ENOYL-COA HYDRATASE"/>
    <property type="match status" value="1"/>
</dbReference>
<gene>
    <name evidence="3" type="ORF">SAMN06295900_101314</name>
</gene>
<dbReference type="Pfam" id="PF00378">
    <property type="entry name" value="ECH_1"/>
    <property type="match status" value="1"/>
</dbReference>
<dbReference type="InterPro" id="IPR001753">
    <property type="entry name" value="Enoyl-CoA_hydra/iso"/>
</dbReference>